<feature type="transmembrane region" description="Helical" evidence="6">
    <location>
        <begin position="204"/>
        <end position="230"/>
    </location>
</feature>
<protein>
    <recommendedName>
        <fullName evidence="9">DUF300-domain-containing protein</fullName>
    </recommendedName>
</protein>
<gene>
    <name evidence="7" type="ORF">K493DRAFT_276662</name>
</gene>
<feature type="transmembrane region" description="Helical" evidence="6">
    <location>
        <begin position="295"/>
        <end position="315"/>
    </location>
</feature>
<evidence type="ECO:0000256" key="1">
    <source>
        <dbReference type="ARBA" id="ARBA00004141"/>
    </source>
</evidence>
<feature type="transmembrane region" description="Helical" evidence="6">
    <location>
        <begin position="251"/>
        <end position="272"/>
    </location>
</feature>
<feature type="transmembrane region" description="Helical" evidence="6">
    <location>
        <begin position="82"/>
        <end position="100"/>
    </location>
</feature>
<keyword evidence="8" id="KW-1185">Reference proteome</keyword>
<evidence type="ECO:0000256" key="2">
    <source>
        <dbReference type="ARBA" id="ARBA00022692"/>
    </source>
</evidence>
<reference evidence="7 8" key="1">
    <citation type="submission" date="2016-07" db="EMBL/GenBank/DDBJ databases">
        <title>Pervasive Adenine N6-methylation of Active Genes in Fungi.</title>
        <authorList>
            <consortium name="DOE Joint Genome Institute"/>
            <person name="Mondo S.J."/>
            <person name="Dannebaum R.O."/>
            <person name="Kuo R.C."/>
            <person name="Labutti K."/>
            <person name="Haridas S."/>
            <person name="Kuo A."/>
            <person name="Salamov A."/>
            <person name="Ahrendt S.R."/>
            <person name="Lipzen A."/>
            <person name="Sullivan W."/>
            <person name="Andreopoulos W.B."/>
            <person name="Clum A."/>
            <person name="Lindquist E."/>
            <person name="Daum C."/>
            <person name="Ramamoorthy G.K."/>
            <person name="Gryganskyi A."/>
            <person name="Culley D."/>
            <person name="Magnuson J.K."/>
            <person name="James T.Y."/>
            <person name="O'Malley M.A."/>
            <person name="Stajich J.E."/>
            <person name="Spatafora J.W."/>
            <person name="Visel A."/>
            <person name="Grigoriev I.V."/>
        </authorList>
    </citation>
    <scope>NUCLEOTIDE SEQUENCE [LARGE SCALE GENOMIC DNA]</scope>
    <source>
        <strain evidence="7 8">CBS 931.73</strain>
    </source>
</reference>
<keyword evidence="2 6" id="KW-0812">Transmembrane</keyword>
<evidence type="ECO:0000256" key="3">
    <source>
        <dbReference type="ARBA" id="ARBA00022989"/>
    </source>
</evidence>
<feature type="transmembrane region" description="Helical" evidence="6">
    <location>
        <begin position="106"/>
        <end position="129"/>
    </location>
</feature>
<comment type="caution">
    <text evidence="7">The sequence shown here is derived from an EMBL/GenBank/DDBJ whole genome shotgun (WGS) entry which is preliminary data.</text>
</comment>
<dbReference type="Proteomes" id="UP000193498">
    <property type="component" value="Unassembled WGS sequence"/>
</dbReference>
<dbReference type="InParanoid" id="A0A1Y1YZ28"/>
<evidence type="ECO:0008006" key="9">
    <source>
        <dbReference type="Google" id="ProtNLM"/>
    </source>
</evidence>
<dbReference type="InterPro" id="IPR005178">
    <property type="entry name" value="Ostalpha/TMEM184C"/>
</dbReference>
<evidence type="ECO:0000256" key="6">
    <source>
        <dbReference type="SAM" id="Phobius"/>
    </source>
</evidence>
<proteinExistence type="predicted"/>
<evidence type="ECO:0000256" key="4">
    <source>
        <dbReference type="ARBA" id="ARBA00023136"/>
    </source>
</evidence>
<evidence type="ECO:0000313" key="8">
    <source>
        <dbReference type="Proteomes" id="UP000193498"/>
    </source>
</evidence>
<feature type="transmembrane region" description="Helical" evidence="6">
    <location>
        <begin position="42"/>
        <end position="61"/>
    </location>
</feature>
<organism evidence="7 8">
    <name type="scientific">Basidiobolus meristosporus CBS 931.73</name>
    <dbReference type="NCBI Taxonomy" id="1314790"/>
    <lineage>
        <taxon>Eukaryota</taxon>
        <taxon>Fungi</taxon>
        <taxon>Fungi incertae sedis</taxon>
        <taxon>Zoopagomycota</taxon>
        <taxon>Entomophthoromycotina</taxon>
        <taxon>Basidiobolomycetes</taxon>
        <taxon>Basidiobolales</taxon>
        <taxon>Basidiobolaceae</taxon>
        <taxon>Basidiobolus</taxon>
    </lineage>
</organism>
<feature type="transmembrane region" description="Helical" evidence="6">
    <location>
        <begin position="161"/>
        <end position="184"/>
    </location>
</feature>
<dbReference type="SMART" id="SM01417">
    <property type="entry name" value="Solute_trans_a"/>
    <property type="match status" value="1"/>
</dbReference>
<dbReference type="AlphaFoldDB" id="A0A1Y1YZ28"/>
<dbReference type="GO" id="GO:0016020">
    <property type="term" value="C:membrane"/>
    <property type="evidence" value="ECO:0007669"/>
    <property type="project" value="UniProtKB-SubCell"/>
</dbReference>
<feature type="region of interest" description="Disordered" evidence="5">
    <location>
        <begin position="412"/>
        <end position="468"/>
    </location>
</feature>
<dbReference type="EMBL" id="MCFE01000048">
    <property type="protein sequence ID" value="ORY03292.1"/>
    <property type="molecule type" value="Genomic_DNA"/>
</dbReference>
<dbReference type="OrthoDB" id="5348404at2759"/>
<name>A0A1Y1YZ28_9FUNG</name>
<sequence length="468" mass="53652">MDTSESENQCPSPGGLRRDGGLSQPGFHLDSLFQQPSQNWHIIGWLFCCVLLAFTWVYAFIVVGRHAKNYYNSHVQRHKLRILLYPPVYATLAWFSYLRYDYSTTIMFFATLFESFAVYNLFMCLQSYLQPFRDEAGKRKEDITVNMFYFFKIRIKSKWGLHYNTITNILVFQYPIWSIMNAFISIFAELRGYYCEGKYNFHGAYVYLTIINFVSLSVILSALFTYLAVFHEEWKRGKIRAHGMFWCVKGPIMFIFYVGDILLTILTTAEVIKGTDGSNSSDSIAWPAAAVKNGLYVIIICVVMAFVIILMAKYYGPQDMIAKHASGELSTERMTPLKAITDGYITYIPEFLYGILCCGVDSCRLARKRAELRSRKKQEMNSGGNTYLLTTQPTETAMQNHAENSEIYPMAEIPGQHPSQFGPPLPARLESSHQHQEVPIIPSRPEDTGFSQQVHYPMPAPENHHARP</sequence>
<dbReference type="PANTHER" id="PTHR23423">
    <property type="entry name" value="ORGANIC SOLUTE TRANSPORTER-RELATED"/>
    <property type="match status" value="1"/>
</dbReference>
<keyword evidence="3 6" id="KW-1133">Transmembrane helix</keyword>
<keyword evidence="4 6" id="KW-0472">Membrane</keyword>
<dbReference type="STRING" id="1314790.A0A1Y1YZ28"/>
<evidence type="ECO:0000256" key="5">
    <source>
        <dbReference type="SAM" id="MobiDB-lite"/>
    </source>
</evidence>
<dbReference type="Pfam" id="PF03619">
    <property type="entry name" value="Solute_trans_a"/>
    <property type="match status" value="1"/>
</dbReference>
<comment type="subcellular location">
    <subcellularLocation>
        <location evidence="1">Membrane</location>
        <topology evidence="1">Multi-pass membrane protein</topology>
    </subcellularLocation>
</comment>
<accession>A0A1Y1YZ28</accession>
<evidence type="ECO:0000313" key="7">
    <source>
        <dbReference type="EMBL" id="ORY03292.1"/>
    </source>
</evidence>